<feature type="compositionally biased region" description="Low complexity" evidence="1">
    <location>
        <begin position="73"/>
        <end position="90"/>
    </location>
</feature>
<organism evidence="2 3">
    <name type="scientific">Colletotrichum sojae</name>
    <dbReference type="NCBI Taxonomy" id="2175907"/>
    <lineage>
        <taxon>Eukaryota</taxon>
        <taxon>Fungi</taxon>
        <taxon>Dikarya</taxon>
        <taxon>Ascomycota</taxon>
        <taxon>Pezizomycotina</taxon>
        <taxon>Sordariomycetes</taxon>
        <taxon>Hypocreomycetidae</taxon>
        <taxon>Glomerellales</taxon>
        <taxon>Glomerellaceae</taxon>
        <taxon>Colletotrichum</taxon>
        <taxon>Colletotrichum orchidearum species complex</taxon>
    </lineage>
</organism>
<feature type="compositionally biased region" description="Basic and acidic residues" evidence="1">
    <location>
        <begin position="1"/>
        <end position="14"/>
    </location>
</feature>
<gene>
    <name evidence="2" type="ORF">CSOJ01_04503</name>
</gene>
<accession>A0A8H6MYD5</accession>
<evidence type="ECO:0000313" key="3">
    <source>
        <dbReference type="Proteomes" id="UP000652219"/>
    </source>
</evidence>
<feature type="region of interest" description="Disordered" evidence="1">
    <location>
        <begin position="29"/>
        <end position="106"/>
    </location>
</feature>
<evidence type="ECO:0000313" key="2">
    <source>
        <dbReference type="EMBL" id="KAF6813619.1"/>
    </source>
</evidence>
<feature type="region of interest" description="Disordered" evidence="1">
    <location>
        <begin position="241"/>
        <end position="286"/>
    </location>
</feature>
<feature type="compositionally biased region" description="Low complexity" evidence="1">
    <location>
        <begin position="387"/>
        <end position="401"/>
    </location>
</feature>
<feature type="region of interest" description="Disordered" evidence="1">
    <location>
        <begin position="324"/>
        <end position="408"/>
    </location>
</feature>
<feature type="region of interest" description="Disordered" evidence="1">
    <location>
        <begin position="632"/>
        <end position="658"/>
    </location>
</feature>
<proteinExistence type="predicted"/>
<feature type="region of interest" description="Disordered" evidence="1">
    <location>
        <begin position="187"/>
        <end position="210"/>
    </location>
</feature>
<reference evidence="2 3" key="1">
    <citation type="journal article" date="2020" name="Phytopathology">
        <title>Genome Sequence Resources of Colletotrichum truncatum, C. plurivorum, C. musicola, and C. sojae: Four Species Pathogenic to Soybean (Glycine max).</title>
        <authorList>
            <person name="Rogerio F."/>
            <person name="Boufleur T.R."/>
            <person name="Ciampi-Guillardi M."/>
            <person name="Sukno S.A."/>
            <person name="Thon M.R."/>
            <person name="Massola Junior N.S."/>
            <person name="Baroncelli R."/>
        </authorList>
    </citation>
    <scope>NUCLEOTIDE SEQUENCE [LARGE SCALE GENOMIC DNA]</scope>
    <source>
        <strain evidence="2 3">LFN0009</strain>
    </source>
</reference>
<feature type="compositionally biased region" description="Low complexity" evidence="1">
    <location>
        <begin position="358"/>
        <end position="373"/>
    </location>
</feature>
<feature type="compositionally biased region" description="Basic and acidic residues" evidence="1">
    <location>
        <begin position="729"/>
        <end position="738"/>
    </location>
</feature>
<feature type="compositionally biased region" description="Basic and acidic residues" evidence="1">
    <location>
        <begin position="91"/>
        <end position="102"/>
    </location>
</feature>
<feature type="region of interest" description="Disordered" evidence="1">
    <location>
        <begin position="687"/>
        <end position="745"/>
    </location>
</feature>
<feature type="region of interest" description="Disordered" evidence="1">
    <location>
        <begin position="1"/>
        <end position="20"/>
    </location>
</feature>
<name>A0A8H6MYD5_9PEZI</name>
<feature type="compositionally biased region" description="Low complexity" evidence="1">
    <location>
        <begin position="241"/>
        <end position="257"/>
    </location>
</feature>
<keyword evidence="3" id="KW-1185">Reference proteome</keyword>
<feature type="compositionally biased region" description="Low complexity" evidence="1">
    <location>
        <begin position="265"/>
        <end position="286"/>
    </location>
</feature>
<dbReference type="EMBL" id="WIGN01000051">
    <property type="protein sequence ID" value="KAF6813619.1"/>
    <property type="molecule type" value="Genomic_DNA"/>
</dbReference>
<dbReference type="Proteomes" id="UP000652219">
    <property type="component" value="Unassembled WGS sequence"/>
</dbReference>
<dbReference type="AlphaFoldDB" id="A0A8H6MYD5"/>
<protein>
    <submittedName>
        <fullName evidence="2">Uncharacterized protein</fullName>
    </submittedName>
</protein>
<sequence length="745" mass="80938">MQSTEDERREEGTRRMKVAAAGALARVRGVMGALPWGPSPSSTTRRRGHGHGHGYDGPGPGPGPPRPGEELQLELVLQGQGQEQRQQQQQQEEKRHEEDRPRGPWTSVKTAVDRHELISFLDDADADDFCPSRSFAVAATNVVDTPTNTTTTATSSIFLIDRDGDEVEERHAEDDRDRDGLAHFTANSNITNTNTNKKNIDANTATTTPLPPLARKSSFYSSARSSFESTNLTALSAATTAATTTTTTTTMAPLTAAPDAKDNGRATTAAPATTRTTSFGDDSSSSALAVDDWSRDLWDYLHHGLDGQSSPDLRLLLQNDYPSLLSSREQEERDEDGSSGSMHRRHQRDGGYHHHLQQEQQQQSQKFEPSSSSTYHQVLNEIRPESSRSFQNRLNNNSNNNRHGRNNSEHQYSHFRAASTESAGGATATWTLRSGRSHEKSNSGSSKTTTATAMTIPTIVSSGSGGGARESKATALTNMTGMTASTTATTSTNATTASTKMTTLSAPSSTMLAAGALPPVSPSTASFGAEMTKQEFEALPEAIQRKSRSTGLMAPSELSAQAHDTQTNFHGSLRKQRKVVVLGSSRNWEHGSESTARPLLQSAAEPLLEMRNSFLLPEFRLRSCSGRYHHPMLLTPPSVAPNTTPTRHRRPTDQPTTADFFTSLQPLQPPQAVRVPHTPLLMQQPSHRHLVRAPAAASQREKLASSGTGNTRPLHAPGTAKRPLTLRSAAEEQRDGRGRCSRMRR</sequence>
<comment type="caution">
    <text evidence="2">The sequence shown here is derived from an EMBL/GenBank/DDBJ whole genome shotgun (WGS) entry which is preliminary data.</text>
</comment>
<evidence type="ECO:0000256" key="1">
    <source>
        <dbReference type="SAM" id="MobiDB-lite"/>
    </source>
</evidence>